<sequence length="509" mass="56630">MDVPSIILPSRFSRRTFLKTAGAVASAATLGSSLGACGSPSSSGGSGSTVTIQHWDYYVSQSPWLDNEVKLFEAAHPNIKVKRTINSTTTYDQLFNLAVKATKQPDVFMVTGTATPYNVQMQKSWWLPVDKWINAEWKNRFPTGTFYQGNNMFDGKTYTAPLAGSGVFQMLYMNTDVFKAAGLTNSDGTPKVPQTWDDVTKFADIITKKGNGQYYGLGFGAGGGGSVTNWVDLFIRAAGVPGGAFGGTGGTWYDGFDYRVGKYTFSSDRNWEDFISLFLEWKQKGYFYPNSMSITDETARAYFERGKFGMIVGGVWNQPEWTTHGFTNYSLTTLVGPTTTRKGFYYHTPGGQEFAISGQTKHPEEAWQWFNWLYSDAAEQRWVQTYNEDLSIFANLNDPSKIKFKPFAEYVSYAPLNLTYPNPNVRNPDTSKVIFNSLSPNLNDAIVGLWTGQLHDIKSALSDLENRANSAIQKAISQAQTSGAKVSIKDYTYPDWDITKNYITKPNQG</sequence>
<dbReference type="Pfam" id="PF01547">
    <property type="entry name" value="SBP_bac_1"/>
    <property type="match status" value="1"/>
</dbReference>
<organism evidence="1 2">
    <name type="scientific">Dictyobacter halimunensis</name>
    <dbReference type="NCBI Taxonomy" id="3026934"/>
    <lineage>
        <taxon>Bacteria</taxon>
        <taxon>Bacillati</taxon>
        <taxon>Chloroflexota</taxon>
        <taxon>Ktedonobacteria</taxon>
        <taxon>Ktedonobacterales</taxon>
        <taxon>Dictyobacteraceae</taxon>
        <taxon>Dictyobacter</taxon>
    </lineage>
</organism>
<evidence type="ECO:0000313" key="2">
    <source>
        <dbReference type="Proteomes" id="UP001344906"/>
    </source>
</evidence>
<dbReference type="SUPFAM" id="SSF53850">
    <property type="entry name" value="Periplasmic binding protein-like II"/>
    <property type="match status" value="1"/>
</dbReference>
<evidence type="ECO:0000313" key="1">
    <source>
        <dbReference type="EMBL" id="GLV56140.1"/>
    </source>
</evidence>
<dbReference type="PROSITE" id="PS51318">
    <property type="entry name" value="TAT"/>
    <property type="match status" value="1"/>
</dbReference>
<comment type="caution">
    <text evidence="1">The sequence shown here is derived from an EMBL/GenBank/DDBJ whole genome shotgun (WGS) entry which is preliminary data.</text>
</comment>
<dbReference type="InterPro" id="IPR019546">
    <property type="entry name" value="TAT_signal_bac_arc"/>
</dbReference>
<dbReference type="InterPro" id="IPR050490">
    <property type="entry name" value="Bact_solute-bd_prot1"/>
</dbReference>
<dbReference type="Proteomes" id="UP001344906">
    <property type="component" value="Unassembled WGS sequence"/>
</dbReference>
<dbReference type="EMBL" id="BSRI01000002">
    <property type="protein sequence ID" value="GLV56140.1"/>
    <property type="molecule type" value="Genomic_DNA"/>
</dbReference>
<dbReference type="PANTHER" id="PTHR43649">
    <property type="entry name" value="ARABINOSE-BINDING PROTEIN-RELATED"/>
    <property type="match status" value="1"/>
</dbReference>
<protein>
    <recommendedName>
        <fullName evidence="3">ABC transporter substrate-binding protein</fullName>
    </recommendedName>
</protein>
<dbReference type="NCBIfam" id="TIGR01409">
    <property type="entry name" value="TAT_signal_seq"/>
    <property type="match status" value="1"/>
</dbReference>
<evidence type="ECO:0008006" key="3">
    <source>
        <dbReference type="Google" id="ProtNLM"/>
    </source>
</evidence>
<gene>
    <name evidence="1" type="ORF">KDH_29830</name>
</gene>
<dbReference type="RefSeq" id="WP_338251178.1">
    <property type="nucleotide sequence ID" value="NZ_BSRI01000002.1"/>
</dbReference>
<reference evidence="1 2" key="1">
    <citation type="submission" date="2023-02" db="EMBL/GenBank/DDBJ databases">
        <title>Dictyobacter halimunensis sp. nov., a new member of the class Ktedonobacteria from forest soil in a geothermal area.</title>
        <authorList>
            <person name="Rachmania M.K."/>
            <person name="Ningsih F."/>
            <person name="Sakai Y."/>
            <person name="Yabe S."/>
            <person name="Yokota A."/>
            <person name="Sjamsuridzal W."/>
        </authorList>
    </citation>
    <scope>NUCLEOTIDE SEQUENCE [LARGE SCALE GENOMIC DNA]</scope>
    <source>
        <strain evidence="1 2">S3.2.2.5</strain>
    </source>
</reference>
<keyword evidence="2" id="KW-1185">Reference proteome</keyword>
<dbReference type="PANTHER" id="PTHR43649:SF12">
    <property type="entry name" value="DIACETYLCHITOBIOSE BINDING PROTEIN DASA"/>
    <property type="match status" value="1"/>
</dbReference>
<dbReference type="Gene3D" id="3.40.190.10">
    <property type="entry name" value="Periplasmic binding protein-like II"/>
    <property type="match status" value="1"/>
</dbReference>
<name>A0ABQ6FPE4_9CHLR</name>
<dbReference type="InterPro" id="IPR006059">
    <property type="entry name" value="SBP"/>
</dbReference>
<accession>A0ABQ6FPE4</accession>
<dbReference type="InterPro" id="IPR006311">
    <property type="entry name" value="TAT_signal"/>
</dbReference>
<proteinExistence type="predicted"/>